<evidence type="ECO:0000313" key="15">
    <source>
        <dbReference type="EMBL" id="ERL86622.1"/>
    </source>
</evidence>
<dbReference type="PROSITE" id="PS50125">
    <property type="entry name" value="GUANYLATE_CYCLASE_2"/>
    <property type="match status" value="1"/>
</dbReference>
<comment type="subcellular location">
    <subcellularLocation>
        <location evidence="2">Membrane</location>
        <topology evidence="2">Multi-pass membrane protein</topology>
    </subcellularLocation>
</comment>
<evidence type="ECO:0000256" key="2">
    <source>
        <dbReference type="ARBA" id="ARBA00004141"/>
    </source>
</evidence>
<accession>U4U0K8</accession>
<organism evidence="15 16">
    <name type="scientific">Dendroctonus ponderosae</name>
    <name type="common">Mountain pine beetle</name>
    <dbReference type="NCBI Taxonomy" id="77166"/>
    <lineage>
        <taxon>Eukaryota</taxon>
        <taxon>Metazoa</taxon>
        <taxon>Ecdysozoa</taxon>
        <taxon>Arthropoda</taxon>
        <taxon>Hexapoda</taxon>
        <taxon>Insecta</taxon>
        <taxon>Pterygota</taxon>
        <taxon>Neoptera</taxon>
        <taxon>Endopterygota</taxon>
        <taxon>Coleoptera</taxon>
        <taxon>Polyphaga</taxon>
        <taxon>Cucujiformia</taxon>
        <taxon>Curculionidae</taxon>
        <taxon>Scolytinae</taxon>
        <taxon>Dendroctonus</taxon>
    </lineage>
</organism>
<dbReference type="AlphaFoldDB" id="U4U0K8"/>
<evidence type="ECO:0000256" key="4">
    <source>
        <dbReference type="ARBA" id="ARBA00022692"/>
    </source>
</evidence>
<evidence type="ECO:0000256" key="9">
    <source>
        <dbReference type="ARBA" id="ARBA00022989"/>
    </source>
</evidence>
<dbReference type="GO" id="GO:0035556">
    <property type="term" value="P:intracellular signal transduction"/>
    <property type="evidence" value="ECO:0007669"/>
    <property type="project" value="InterPro"/>
</dbReference>
<dbReference type="FunFam" id="3.30.70.1230:FF:000009">
    <property type="entry name" value="Adenylate cyclase"/>
    <property type="match status" value="1"/>
</dbReference>
<dbReference type="STRING" id="77166.U4U0K8"/>
<keyword evidence="11" id="KW-0456">Lyase</keyword>
<evidence type="ECO:0000256" key="6">
    <source>
        <dbReference type="ARBA" id="ARBA00022741"/>
    </source>
</evidence>
<evidence type="ECO:0000256" key="12">
    <source>
        <dbReference type="SAM" id="Coils"/>
    </source>
</evidence>
<evidence type="ECO:0000256" key="8">
    <source>
        <dbReference type="ARBA" id="ARBA00022842"/>
    </source>
</evidence>
<reference evidence="15 16" key="1">
    <citation type="journal article" date="2013" name="Genome Biol.">
        <title>Draft genome of the mountain pine beetle, Dendroctonus ponderosae Hopkins, a major forest pest.</title>
        <authorList>
            <person name="Keeling C.I."/>
            <person name="Yuen M.M."/>
            <person name="Liao N.Y."/>
            <person name="Docking T.R."/>
            <person name="Chan S.K."/>
            <person name="Taylor G.A."/>
            <person name="Palmquist D.L."/>
            <person name="Jackman S.D."/>
            <person name="Nguyen A."/>
            <person name="Li M."/>
            <person name="Henderson H."/>
            <person name="Janes J.K."/>
            <person name="Zhao Y."/>
            <person name="Pandoh P."/>
            <person name="Moore R."/>
            <person name="Sperling F.A."/>
            <person name="Huber D.P."/>
            <person name="Birol I."/>
            <person name="Jones S.J."/>
            <person name="Bohlmann J."/>
        </authorList>
    </citation>
    <scope>NUCLEOTIDE SEQUENCE</scope>
</reference>
<keyword evidence="4" id="KW-0812">Transmembrane</keyword>
<keyword evidence="7" id="KW-0067">ATP-binding</keyword>
<keyword evidence="5" id="KW-0479">Metal-binding</keyword>
<keyword evidence="12" id="KW-0175">Coiled coil</keyword>
<keyword evidence="9" id="KW-1133">Transmembrane helix</keyword>
<keyword evidence="8" id="KW-0460">Magnesium</keyword>
<dbReference type="InterPro" id="IPR001054">
    <property type="entry name" value="A/G_cyclase"/>
</dbReference>
<dbReference type="SMART" id="SM00044">
    <property type="entry name" value="CYCc"/>
    <property type="match status" value="1"/>
</dbReference>
<keyword evidence="10" id="KW-0472">Membrane</keyword>
<dbReference type="PANTHER" id="PTHR45627:SF30">
    <property type="entry name" value="ADENYLATE CYCLASE TYPE 3"/>
    <property type="match status" value="1"/>
</dbReference>
<evidence type="ECO:0000256" key="11">
    <source>
        <dbReference type="ARBA" id="ARBA00023239"/>
    </source>
</evidence>
<feature type="region of interest" description="Disordered" evidence="13">
    <location>
        <begin position="48"/>
        <end position="67"/>
    </location>
</feature>
<dbReference type="Pfam" id="PF16214">
    <property type="entry name" value="AC_N"/>
    <property type="match status" value="1"/>
</dbReference>
<evidence type="ECO:0000256" key="3">
    <source>
        <dbReference type="ARBA" id="ARBA00012201"/>
    </source>
</evidence>
<dbReference type="Proteomes" id="UP000030742">
    <property type="component" value="Unassembled WGS sequence"/>
</dbReference>
<evidence type="ECO:0000256" key="10">
    <source>
        <dbReference type="ARBA" id="ARBA00023136"/>
    </source>
</evidence>
<dbReference type="EC" id="4.6.1.1" evidence="3"/>
<feature type="coiled-coil region" evidence="12">
    <location>
        <begin position="198"/>
        <end position="225"/>
    </location>
</feature>
<dbReference type="Gene3D" id="3.30.70.1230">
    <property type="entry name" value="Nucleotide cyclase"/>
    <property type="match status" value="1"/>
</dbReference>
<gene>
    <name evidence="15" type="ORF">D910_04029</name>
</gene>
<dbReference type="InterPro" id="IPR029787">
    <property type="entry name" value="Nucleotide_cyclase"/>
</dbReference>
<evidence type="ECO:0000256" key="1">
    <source>
        <dbReference type="ARBA" id="ARBA00001593"/>
    </source>
</evidence>
<dbReference type="Pfam" id="PF00211">
    <property type="entry name" value="Guanylate_cyc"/>
    <property type="match status" value="1"/>
</dbReference>
<evidence type="ECO:0000313" key="16">
    <source>
        <dbReference type="Proteomes" id="UP000030742"/>
    </source>
</evidence>
<name>U4U0K8_DENPD</name>
<dbReference type="GO" id="GO:0005524">
    <property type="term" value="F:ATP binding"/>
    <property type="evidence" value="ECO:0007669"/>
    <property type="project" value="UniProtKB-KW"/>
</dbReference>
<dbReference type="SUPFAM" id="SSF55073">
    <property type="entry name" value="Nucleotide cyclase"/>
    <property type="match status" value="1"/>
</dbReference>
<dbReference type="GO" id="GO:0006171">
    <property type="term" value="P:cAMP biosynthetic process"/>
    <property type="evidence" value="ECO:0007669"/>
    <property type="project" value="TreeGrafter"/>
</dbReference>
<protein>
    <recommendedName>
        <fullName evidence="3">adenylate cyclase</fullName>
        <ecNumber evidence="3">4.6.1.1</ecNumber>
    </recommendedName>
</protein>
<sequence length="358" mass="40246">MNIALSSLVSRSLIDVEVDSDIQKTLMYLLCKEPCKNHRLLHKTPRALQLQQTPNESSSRRSKVQRGSIGNLSQLHDLKAFQIASETHIHTLGATGILLVVAKVLATVAYTAEDEQQRRTFLETRQSLEVKLVIEEQSAEQERLLLSVLPEHVAVQMRKDLDQADSQFKKIYMSRHENVSILYADIVGFTAISSTYSAQELVKMLNELFARFDKLAEKYQQLRIKILGDCYYCISGAPIERPDHAVLCVHMGLSMVKAIKYVQQTANSPVDMRVGIHTGAVLAGVLGQRQWQFDVYSKDVELANKMESAGLPGRVHISATTLSFLNGEFEVEPGYGEKRDEVLRIAGLKTYFIVKVLK</sequence>
<evidence type="ECO:0000256" key="13">
    <source>
        <dbReference type="SAM" id="MobiDB-lite"/>
    </source>
</evidence>
<dbReference type="EMBL" id="KB631842">
    <property type="protein sequence ID" value="ERL86622.1"/>
    <property type="molecule type" value="Genomic_DNA"/>
</dbReference>
<feature type="non-terminal residue" evidence="15">
    <location>
        <position position="358"/>
    </location>
</feature>
<proteinExistence type="predicted"/>
<dbReference type="GO" id="GO:0004016">
    <property type="term" value="F:adenylate cyclase activity"/>
    <property type="evidence" value="ECO:0007669"/>
    <property type="project" value="UniProtKB-EC"/>
</dbReference>
<evidence type="ECO:0000256" key="5">
    <source>
        <dbReference type="ARBA" id="ARBA00022723"/>
    </source>
</evidence>
<evidence type="ECO:0000259" key="14">
    <source>
        <dbReference type="PROSITE" id="PS50125"/>
    </source>
</evidence>
<dbReference type="OrthoDB" id="10261550at2759"/>
<evidence type="ECO:0000256" key="7">
    <source>
        <dbReference type="ARBA" id="ARBA00022840"/>
    </source>
</evidence>
<feature type="domain" description="Guanylate cyclase" evidence="14">
    <location>
        <begin position="180"/>
        <end position="307"/>
    </location>
</feature>
<dbReference type="CDD" id="cd07302">
    <property type="entry name" value="CHD"/>
    <property type="match status" value="1"/>
</dbReference>
<dbReference type="GO" id="GO:0046872">
    <property type="term" value="F:metal ion binding"/>
    <property type="evidence" value="ECO:0007669"/>
    <property type="project" value="UniProtKB-KW"/>
</dbReference>
<dbReference type="InterPro" id="IPR032628">
    <property type="entry name" value="AC_N"/>
</dbReference>
<dbReference type="GO" id="GO:0005886">
    <property type="term" value="C:plasma membrane"/>
    <property type="evidence" value="ECO:0007669"/>
    <property type="project" value="TreeGrafter"/>
</dbReference>
<keyword evidence="6" id="KW-0547">Nucleotide-binding</keyword>
<dbReference type="PANTHER" id="PTHR45627">
    <property type="entry name" value="ADENYLATE CYCLASE TYPE 1"/>
    <property type="match status" value="1"/>
</dbReference>
<comment type="catalytic activity">
    <reaction evidence="1">
        <text>ATP = 3',5'-cyclic AMP + diphosphate</text>
        <dbReference type="Rhea" id="RHEA:15389"/>
        <dbReference type="ChEBI" id="CHEBI:30616"/>
        <dbReference type="ChEBI" id="CHEBI:33019"/>
        <dbReference type="ChEBI" id="CHEBI:58165"/>
        <dbReference type="EC" id="4.6.1.1"/>
    </reaction>
</comment>
<dbReference type="GO" id="GO:0007189">
    <property type="term" value="P:adenylate cyclase-activating G protein-coupled receptor signaling pathway"/>
    <property type="evidence" value="ECO:0007669"/>
    <property type="project" value="TreeGrafter"/>
</dbReference>